<evidence type="ECO:0000313" key="2">
    <source>
        <dbReference type="Proteomes" id="UP000037069"/>
    </source>
</evidence>
<comment type="caution">
    <text evidence="1">The sequence shown here is derived from an EMBL/GenBank/DDBJ whole genome shotgun (WGS) entry which is preliminary data.</text>
</comment>
<sequence>MFSLLVYRFFHNTSFIFLGLTKNLLTNAFILSTLSEPLKSLYKFLLAFFAKLITSSSLGSSIICSVIEIICSVEKLVTSEGNASKRWVTTSKVFGPKEITDDFLKMQKGVCWGVGGKLFAIEPGVMPPTLLTLPVTPAIEDTMPALKTISVSASKALSISASVTMNSGVATIEVVCCCCCRAEEQSTGPHTVAF</sequence>
<accession>A0A0L0BU62</accession>
<protein>
    <submittedName>
        <fullName evidence="1">Uncharacterized protein</fullName>
    </submittedName>
</protein>
<evidence type="ECO:0000313" key="1">
    <source>
        <dbReference type="EMBL" id="KNC23587.1"/>
    </source>
</evidence>
<name>A0A0L0BU62_LUCCU</name>
<keyword evidence="2" id="KW-1185">Reference proteome</keyword>
<proteinExistence type="predicted"/>
<dbReference type="Proteomes" id="UP000037069">
    <property type="component" value="Unassembled WGS sequence"/>
</dbReference>
<reference evidence="1 2" key="1">
    <citation type="journal article" date="2015" name="Nat. Commun.">
        <title>Lucilia cuprina genome unlocks parasitic fly biology to underpin future interventions.</title>
        <authorList>
            <person name="Anstead C.A."/>
            <person name="Korhonen P.K."/>
            <person name="Young N.D."/>
            <person name="Hall R.S."/>
            <person name="Jex A.R."/>
            <person name="Murali S.C."/>
            <person name="Hughes D.S."/>
            <person name="Lee S.F."/>
            <person name="Perry T."/>
            <person name="Stroehlein A.J."/>
            <person name="Ansell B.R."/>
            <person name="Breugelmans B."/>
            <person name="Hofmann A."/>
            <person name="Qu J."/>
            <person name="Dugan S."/>
            <person name="Lee S.L."/>
            <person name="Chao H."/>
            <person name="Dinh H."/>
            <person name="Han Y."/>
            <person name="Doddapaneni H.V."/>
            <person name="Worley K.C."/>
            <person name="Muzny D.M."/>
            <person name="Ioannidis P."/>
            <person name="Waterhouse R.M."/>
            <person name="Zdobnov E.M."/>
            <person name="James P.J."/>
            <person name="Bagnall N.H."/>
            <person name="Kotze A.C."/>
            <person name="Gibbs R.A."/>
            <person name="Richards S."/>
            <person name="Batterham P."/>
            <person name="Gasser R.B."/>
        </authorList>
    </citation>
    <scope>NUCLEOTIDE SEQUENCE [LARGE SCALE GENOMIC DNA]</scope>
    <source>
        <strain evidence="1 2">LS</strain>
        <tissue evidence="1">Full body</tissue>
    </source>
</reference>
<gene>
    <name evidence="1" type="ORF">FF38_09114</name>
</gene>
<organism evidence="1 2">
    <name type="scientific">Lucilia cuprina</name>
    <name type="common">Green bottle fly</name>
    <name type="synonym">Australian sheep blowfly</name>
    <dbReference type="NCBI Taxonomy" id="7375"/>
    <lineage>
        <taxon>Eukaryota</taxon>
        <taxon>Metazoa</taxon>
        <taxon>Ecdysozoa</taxon>
        <taxon>Arthropoda</taxon>
        <taxon>Hexapoda</taxon>
        <taxon>Insecta</taxon>
        <taxon>Pterygota</taxon>
        <taxon>Neoptera</taxon>
        <taxon>Endopterygota</taxon>
        <taxon>Diptera</taxon>
        <taxon>Brachycera</taxon>
        <taxon>Muscomorpha</taxon>
        <taxon>Oestroidea</taxon>
        <taxon>Calliphoridae</taxon>
        <taxon>Luciliinae</taxon>
        <taxon>Lucilia</taxon>
    </lineage>
</organism>
<dbReference type="EMBL" id="JRES01001334">
    <property type="protein sequence ID" value="KNC23587.1"/>
    <property type="molecule type" value="Genomic_DNA"/>
</dbReference>
<dbReference type="AlphaFoldDB" id="A0A0L0BU62"/>